<gene>
    <name evidence="3" type="ORF">J116_010690</name>
</gene>
<feature type="compositionally biased region" description="Basic and acidic residues" evidence="1">
    <location>
        <begin position="30"/>
        <end position="42"/>
    </location>
</feature>
<keyword evidence="4" id="KW-1185">Reference proteome</keyword>
<dbReference type="eggNOG" id="ENOG50333DA">
    <property type="taxonomic scope" value="Bacteria"/>
</dbReference>
<proteinExistence type="predicted"/>
<dbReference type="OrthoDB" id="3369896at2"/>
<organism evidence="3 4">
    <name type="scientific">Streptomyces thermolilacinus SPC6</name>
    <dbReference type="NCBI Taxonomy" id="1306406"/>
    <lineage>
        <taxon>Bacteria</taxon>
        <taxon>Bacillati</taxon>
        <taxon>Actinomycetota</taxon>
        <taxon>Actinomycetes</taxon>
        <taxon>Kitasatosporales</taxon>
        <taxon>Streptomycetaceae</taxon>
        <taxon>Streptomyces</taxon>
    </lineage>
</organism>
<reference evidence="3 4" key="1">
    <citation type="journal article" date="2013" name="Genome Announc.">
        <title>Genome Sequence of Streptomyces violaceusniger Strain SPC6, a Halotolerant Streptomycete That Exhibits Rapid Growth and Development.</title>
        <authorList>
            <person name="Chen X."/>
            <person name="Zhang B."/>
            <person name="Zhang W."/>
            <person name="Wu X."/>
            <person name="Zhang M."/>
            <person name="Chen T."/>
            <person name="Liu G."/>
            <person name="Dyson P."/>
        </authorList>
    </citation>
    <scope>NUCLEOTIDE SEQUENCE [LARGE SCALE GENOMIC DNA]</scope>
    <source>
        <strain evidence="3 4">SPC6</strain>
    </source>
</reference>
<evidence type="ECO:0000256" key="2">
    <source>
        <dbReference type="SAM" id="SignalP"/>
    </source>
</evidence>
<comment type="caution">
    <text evidence="3">The sequence shown here is derived from an EMBL/GenBank/DDBJ whole genome shotgun (WGS) entry which is preliminary data.</text>
</comment>
<feature type="chain" id="PRO_5039015347" description="Lipoprotein" evidence="2">
    <location>
        <begin position="24"/>
        <end position="326"/>
    </location>
</feature>
<keyword evidence="2" id="KW-0732">Signal</keyword>
<dbReference type="EMBL" id="ASHX02000001">
    <property type="protein sequence ID" value="OEJ94883.1"/>
    <property type="molecule type" value="Genomic_DNA"/>
</dbReference>
<dbReference type="Gene3D" id="2.50.20.20">
    <property type="match status" value="1"/>
</dbReference>
<feature type="region of interest" description="Disordered" evidence="1">
    <location>
        <begin position="27"/>
        <end position="49"/>
    </location>
</feature>
<dbReference type="STRING" id="1306406.J116_010690"/>
<dbReference type="RefSeq" id="WP_023587068.1">
    <property type="nucleotide sequence ID" value="NZ_ASHX02000001.1"/>
</dbReference>
<dbReference type="AlphaFoldDB" id="A0A1D3DRE0"/>
<protein>
    <recommendedName>
        <fullName evidence="5">Lipoprotein</fullName>
    </recommendedName>
</protein>
<dbReference type="SUPFAM" id="SSF89392">
    <property type="entry name" value="Prokaryotic lipoproteins and lipoprotein localization factors"/>
    <property type="match status" value="1"/>
</dbReference>
<feature type="signal peptide" evidence="2">
    <location>
        <begin position="1"/>
        <end position="23"/>
    </location>
</feature>
<name>A0A1D3DRE0_9ACTN</name>
<dbReference type="PROSITE" id="PS51257">
    <property type="entry name" value="PROKAR_LIPOPROTEIN"/>
    <property type="match status" value="1"/>
</dbReference>
<evidence type="ECO:0000313" key="3">
    <source>
        <dbReference type="EMBL" id="OEJ94883.1"/>
    </source>
</evidence>
<evidence type="ECO:0000313" key="4">
    <source>
        <dbReference type="Proteomes" id="UP000095329"/>
    </source>
</evidence>
<dbReference type="Proteomes" id="UP000095329">
    <property type="component" value="Unassembled WGS sequence"/>
</dbReference>
<sequence>MKVSVRRRLGVSTVAVAVLAALAGCQSGDGKSEGKDDPKKAADAPAAEPQWSSALQVIQTAYEKTAAAKSAKVRMTMTVPAGAAGAAGEAGTMEMSGVMGWEPGMMDITMKGSSVLGAQGDGPDTMRMIMVNEIMYMHMGDKASADLDGKEWLKLDFKALAAKSGDAAVQKQLTGGLDNMNQDPAKQLALLLDSPNLKHIGPEKIDGVEAQHYKGSLTVEEMLAANKSLSVLSQKQRDEMVAKMKQGGLTSYDTEVWVNKDGYPVKMDVGMQTPAGKIQMSATYSDYGTKAAVQAPPPAKTFDFMEMMEKLSESMKDPEGAEGATA</sequence>
<evidence type="ECO:0008006" key="5">
    <source>
        <dbReference type="Google" id="ProtNLM"/>
    </source>
</evidence>
<dbReference type="InterPro" id="IPR029046">
    <property type="entry name" value="LolA/LolB/LppX"/>
</dbReference>
<evidence type="ECO:0000256" key="1">
    <source>
        <dbReference type="SAM" id="MobiDB-lite"/>
    </source>
</evidence>
<accession>A0A1D3DRE0</accession>